<gene>
    <name evidence="2" type="ORF">AMAG_06940</name>
</gene>
<dbReference type="VEuPathDB" id="FungiDB:AMAG_06940"/>
<feature type="region of interest" description="Disordered" evidence="1">
    <location>
        <begin position="13"/>
        <end position="49"/>
    </location>
</feature>
<dbReference type="EMBL" id="GG745337">
    <property type="protein sequence ID" value="KNE61190.1"/>
    <property type="molecule type" value="Genomic_DNA"/>
</dbReference>
<accession>A0A0L0SFP2</accession>
<sequence length="874" mass="93699">MLYRGPTWAVRALPGSTRTPTGSRAVPYDAQHHHDDGGMHARPSTAAAPMGRVPRGWWDWDERHPDPHWVRLAADEAFLRYLVALRLYEHGLVAHKFPVRLPTPKHDYVELGKLVIKYAAAFQRERFPGLVNPPAPVLPVRQLVAILANRYAYWRVVYKESIRRRRLLMAISALAHDGRVLSLVATDHEQAPIVDPKAVEFKSLMGMCVRVNVDADEPAVWEGLAENLARKPRPSKPAAESSAMEPTLALTGDATDASTDAFASAPAPPSTDAPLPPSPVSSVTTAPTSASPMVTLDLADAAMQSPTPSPMDVSGADEDGALLAAVVDPSDMFDTAPFRAAFVARLAGLFHRKLRAAYPLLCVNPTRLHPFAATTTLAAVEAMARSFTPVAQLPLAARAKDQLVAYMVRHLVLNGAIARDPGDPTLVAIVADGVAPPANERPPCPADLAATIAGGLKCTSVARTARAIRADALAATLVSGTPLVRWVRQHGGAGVVTGTDTWLDRDAALDLAAWAIDGLVAHGYATAFTTDNGRNLVQLHLDAPKAMPAATTDSASPLPVPQAPIPPSLVPLTADLRAEWHASILAGFQRDLALITDPPSHELAACTTSLARAFPHLGEIRLSALDNWLRNTFPVARDMPRFLTTRPPRTTSDSTPSRADGDVVLTTVQVLRLVDSLVRAQVLVPTMARGVYVVSHPGTPVVPRPYVFPDMTFLDSTVIPSLATLAAHSTAAANLRSIPPWGSKHARNHQVDGTARAPGITPAEMRAVIKQLVVDGRFKRPAMRDAGERMVKEAVEWTVWALKARGVVELEPMVHVHDARVKVEAERLERGARREAMGGKARGGWKAGKGESRGRGPRDAPTGADADADPITPS</sequence>
<feature type="region of interest" description="Disordered" evidence="1">
    <location>
        <begin position="832"/>
        <end position="874"/>
    </location>
</feature>
<name>A0A0L0SFP2_ALLM3</name>
<dbReference type="Proteomes" id="UP000054350">
    <property type="component" value="Unassembled WGS sequence"/>
</dbReference>
<feature type="region of interest" description="Disordered" evidence="1">
    <location>
        <begin position="259"/>
        <end position="288"/>
    </location>
</feature>
<dbReference type="AlphaFoldDB" id="A0A0L0SFP2"/>
<keyword evidence="3" id="KW-1185">Reference proteome</keyword>
<evidence type="ECO:0000313" key="2">
    <source>
        <dbReference type="EMBL" id="KNE61190.1"/>
    </source>
</evidence>
<feature type="compositionally biased region" description="Basic and acidic residues" evidence="1">
    <location>
        <begin position="30"/>
        <end position="39"/>
    </location>
</feature>
<proteinExistence type="predicted"/>
<feature type="compositionally biased region" description="Low complexity" evidence="1">
    <location>
        <begin position="859"/>
        <end position="874"/>
    </location>
</feature>
<feature type="compositionally biased region" description="Pro residues" evidence="1">
    <location>
        <begin position="266"/>
        <end position="279"/>
    </location>
</feature>
<feature type="compositionally biased region" description="Basic and acidic residues" evidence="1">
    <location>
        <begin position="848"/>
        <end position="858"/>
    </location>
</feature>
<dbReference type="OrthoDB" id="1920326at2759"/>
<reference evidence="3" key="2">
    <citation type="submission" date="2009-11" db="EMBL/GenBank/DDBJ databases">
        <title>The Genome Sequence of Allomyces macrogynus strain ATCC 38327.</title>
        <authorList>
            <consortium name="The Broad Institute Genome Sequencing Platform"/>
            <person name="Russ C."/>
            <person name="Cuomo C."/>
            <person name="Shea T."/>
            <person name="Young S.K."/>
            <person name="Zeng Q."/>
            <person name="Koehrsen M."/>
            <person name="Haas B."/>
            <person name="Borodovsky M."/>
            <person name="Guigo R."/>
            <person name="Alvarado L."/>
            <person name="Berlin A."/>
            <person name="Borenstein D."/>
            <person name="Chen Z."/>
            <person name="Engels R."/>
            <person name="Freedman E."/>
            <person name="Gellesch M."/>
            <person name="Goldberg J."/>
            <person name="Griggs A."/>
            <person name="Gujja S."/>
            <person name="Heiman D."/>
            <person name="Hepburn T."/>
            <person name="Howarth C."/>
            <person name="Jen D."/>
            <person name="Larson L."/>
            <person name="Lewis B."/>
            <person name="Mehta T."/>
            <person name="Park D."/>
            <person name="Pearson M."/>
            <person name="Roberts A."/>
            <person name="Saif S."/>
            <person name="Shenoy N."/>
            <person name="Sisk P."/>
            <person name="Stolte C."/>
            <person name="Sykes S."/>
            <person name="Walk T."/>
            <person name="White J."/>
            <person name="Yandava C."/>
            <person name="Burger G."/>
            <person name="Gray M.W."/>
            <person name="Holland P.W.H."/>
            <person name="King N."/>
            <person name="Lang F.B.F."/>
            <person name="Roger A.J."/>
            <person name="Ruiz-Trillo I."/>
            <person name="Lander E."/>
            <person name="Nusbaum C."/>
        </authorList>
    </citation>
    <scope>NUCLEOTIDE SEQUENCE [LARGE SCALE GENOMIC DNA]</scope>
    <source>
        <strain evidence="3">ATCC 38327</strain>
    </source>
</reference>
<reference evidence="2 3" key="1">
    <citation type="submission" date="2009-11" db="EMBL/GenBank/DDBJ databases">
        <title>Annotation of Allomyces macrogynus ATCC 38327.</title>
        <authorList>
            <consortium name="The Broad Institute Genome Sequencing Platform"/>
            <person name="Russ C."/>
            <person name="Cuomo C."/>
            <person name="Burger G."/>
            <person name="Gray M.W."/>
            <person name="Holland P.W.H."/>
            <person name="King N."/>
            <person name="Lang F.B.F."/>
            <person name="Roger A.J."/>
            <person name="Ruiz-Trillo I."/>
            <person name="Young S.K."/>
            <person name="Zeng Q."/>
            <person name="Gargeya S."/>
            <person name="Fitzgerald M."/>
            <person name="Haas B."/>
            <person name="Abouelleil A."/>
            <person name="Alvarado L."/>
            <person name="Arachchi H.M."/>
            <person name="Berlin A."/>
            <person name="Chapman S.B."/>
            <person name="Gearin G."/>
            <person name="Goldberg J."/>
            <person name="Griggs A."/>
            <person name="Gujja S."/>
            <person name="Hansen M."/>
            <person name="Heiman D."/>
            <person name="Howarth C."/>
            <person name="Larimer J."/>
            <person name="Lui A."/>
            <person name="MacDonald P.J.P."/>
            <person name="McCowen C."/>
            <person name="Montmayeur A."/>
            <person name="Murphy C."/>
            <person name="Neiman D."/>
            <person name="Pearson M."/>
            <person name="Priest M."/>
            <person name="Roberts A."/>
            <person name="Saif S."/>
            <person name="Shea T."/>
            <person name="Sisk P."/>
            <person name="Stolte C."/>
            <person name="Sykes S."/>
            <person name="Wortman J."/>
            <person name="Nusbaum C."/>
            <person name="Birren B."/>
        </authorList>
    </citation>
    <scope>NUCLEOTIDE SEQUENCE [LARGE SCALE GENOMIC DNA]</scope>
    <source>
        <strain evidence="2 3">ATCC 38327</strain>
    </source>
</reference>
<evidence type="ECO:0000256" key="1">
    <source>
        <dbReference type="SAM" id="MobiDB-lite"/>
    </source>
</evidence>
<protein>
    <submittedName>
        <fullName evidence="2">Uncharacterized protein</fullName>
    </submittedName>
</protein>
<evidence type="ECO:0000313" key="3">
    <source>
        <dbReference type="Proteomes" id="UP000054350"/>
    </source>
</evidence>
<organism evidence="2 3">
    <name type="scientific">Allomyces macrogynus (strain ATCC 38327)</name>
    <name type="common">Allomyces javanicus var. macrogynus</name>
    <dbReference type="NCBI Taxonomy" id="578462"/>
    <lineage>
        <taxon>Eukaryota</taxon>
        <taxon>Fungi</taxon>
        <taxon>Fungi incertae sedis</taxon>
        <taxon>Blastocladiomycota</taxon>
        <taxon>Blastocladiomycetes</taxon>
        <taxon>Blastocladiales</taxon>
        <taxon>Blastocladiaceae</taxon>
        <taxon>Allomyces</taxon>
    </lineage>
</organism>